<evidence type="ECO:0000256" key="3">
    <source>
        <dbReference type="ARBA" id="ARBA00022692"/>
    </source>
</evidence>
<protein>
    <submittedName>
        <fullName evidence="8">Krueppel homolog 2</fullName>
    </submittedName>
</protein>
<evidence type="ECO:0000256" key="6">
    <source>
        <dbReference type="SAM" id="Phobius"/>
    </source>
</evidence>
<dbReference type="GeneID" id="115876411"/>
<feature type="transmembrane region" description="Helical" evidence="6">
    <location>
        <begin position="32"/>
        <end position="53"/>
    </location>
</feature>
<dbReference type="InterPro" id="IPR005344">
    <property type="entry name" value="TMEM33/Pom33"/>
</dbReference>
<dbReference type="CTD" id="33859"/>
<evidence type="ECO:0000256" key="5">
    <source>
        <dbReference type="ARBA" id="ARBA00023136"/>
    </source>
</evidence>
<evidence type="ECO:0000256" key="4">
    <source>
        <dbReference type="ARBA" id="ARBA00022989"/>
    </source>
</evidence>
<dbReference type="GO" id="GO:0005783">
    <property type="term" value="C:endoplasmic reticulum"/>
    <property type="evidence" value="ECO:0007669"/>
    <property type="project" value="TreeGrafter"/>
</dbReference>
<sequence length="260" mass="29597">MSENSENSTNQPPRGLNFDALKSHVIAHKIDCSLWATRMLLILFSIGYFVPIFGSQQSAYYKVLIANAAISALRLHQRLGRVQFSRQFLSELLLEDSCHYLFYSLIFIYVAPISLAVLPVLLFAILHAASYSLTLLDTLGQNSWWGCRLLISLVEFQSLNILRMVAFTEIILMPYIAFLALTGQAGLLTPFIYYNFLSQRYTSRRNPYTRNMFHELRLLFEKFANKPNIPSFVKPIVLGIVNFTTKLAPPVVQAPPTHSQ</sequence>
<proteinExistence type="inferred from homology"/>
<evidence type="ECO:0000313" key="8">
    <source>
        <dbReference type="RefSeq" id="XP_030748046.1"/>
    </source>
</evidence>
<dbReference type="AlphaFoldDB" id="A0A6J2XA40"/>
<dbReference type="OrthoDB" id="5581259at2759"/>
<dbReference type="FunCoup" id="A0A6J2XA40">
    <property type="interactions" value="1930"/>
</dbReference>
<feature type="transmembrane region" description="Helical" evidence="6">
    <location>
        <begin position="172"/>
        <end position="196"/>
    </location>
</feature>
<dbReference type="Proteomes" id="UP000504635">
    <property type="component" value="Unplaced"/>
</dbReference>
<evidence type="ECO:0000256" key="1">
    <source>
        <dbReference type="ARBA" id="ARBA00004141"/>
    </source>
</evidence>
<dbReference type="Pfam" id="PF03661">
    <property type="entry name" value="TMEM33_Pom33"/>
    <property type="match status" value="1"/>
</dbReference>
<dbReference type="GO" id="GO:0016020">
    <property type="term" value="C:membrane"/>
    <property type="evidence" value="ECO:0007669"/>
    <property type="project" value="UniProtKB-SubCell"/>
</dbReference>
<dbReference type="GO" id="GO:0061024">
    <property type="term" value="P:membrane organization"/>
    <property type="evidence" value="ECO:0007669"/>
    <property type="project" value="TreeGrafter"/>
</dbReference>
<keyword evidence="4 6" id="KW-1133">Transmembrane helix</keyword>
<reference evidence="8" key="1">
    <citation type="submission" date="2025-08" db="UniProtKB">
        <authorList>
            <consortium name="RefSeq"/>
        </authorList>
    </citation>
    <scope>IDENTIFICATION</scope>
    <source>
        <tissue evidence="8">Gonads</tissue>
    </source>
</reference>
<dbReference type="InterPro" id="IPR051645">
    <property type="entry name" value="PER33/POM33_regulator"/>
</dbReference>
<evidence type="ECO:0000313" key="7">
    <source>
        <dbReference type="Proteomes" id="UP000504635"/>
    </source>
</evidence>
<feature type="transmembrane region" description="Helical" evidence="6">
    <location>
        <begin position="100"/>
        <end position="126"/>
    </location>
</feature>
<dbReference type="GO" id="GO:0071786">
    <property type="term" value="P:endoplasmic reticulum tubular network organization"/>
    <property type="evidence" value="ECO:0007669"/>
    <property type="project" value="TreeGrafter"/>
</dbReference>
<comment type="subcellular location">
    <subcellularLocation>
        <location evidence="1">Membrane</location>
        <topology evidence="1">Multi-pass membrane protein</topology>
    </subcellularLocation>
</comment>
<name>A0A6J2XA40_SITOR</name>
<evidence type="ECO:0000256" key="2">
    <source>
        <dbReference type="ARBA" id="ARBA00007322"/>
    </source>
</evidence>
<dbReference type="PANTHER" id="PTHR12703:SF4">
    <property type="entry name" value="TRANSMEMBRANE PROTEIN 33"/>
    <property type="match status" value="1"/>
</dbReference>
<dbReference type="PANTHER" id="PTHR12703">
    <property type="entry name" value="TRANSMEMBRANE PROTEIN 33"/>
    <property type="match status" value="1"/>
</dbReference>
<dbReference type="KEGG" id="soy:115876411"/>
<accession>A0A6J2XA40</accession>
<dbReference type="InParanoid" id="A0A6J2XA40"/>
<keyword evidence="5 6" id="KW-0472">Membrane</keyword>
<keyword evidence="7" id="KW-1185">Reference proteome</keyword>
<gene>
    <name evidence="8" type="primary">LOC115876411</name>
</gene>
<organism evidence="7 8">
    <name type="scientific">Sitophilus oryzae</name>
    <name type="common">Rice weevil</name>
    <name type="synonym">Curculio oryzae</name>
    <dbReference type="NCBI Taxonomy" id="7048"/>
    <lineage>
        <taxon>Eukaryota</taxon>
        <taxon>Metazoa</taxon>
        <taxon>Ecdysozoa</taxon>
        <taxon>Arthropoda</taxon>
        <taxon>Hexapoda</taxon>
        <taxon>Insecta</taxon>
        <taxon>Pterygota</taxon>
        <taxon>Neoptera</taxon>
        <taxon>Endopterygota</taxon>
        <taxon>Coleoptera</taxon>
        <taxon>Polyphaga</taxon>
        <taxon>Cucujiformia</taxon>
        <taxon>Curculionidae</taxon>
        <taxon>Dryophthorinae</taxon>
        <taxon>Sitophilus</taxon>
    </lineage>
</organism>
<comment type="similarity">
    <text evidence="2">Belongs to the PER33/POM33 family.</text>
</comment>
<keyword evidence="3 6" id="KW-0812">Transmembrane</keyword>
<dbReference type="RefSeq" id="XP_030748046.1">
    <property type="nucleotide sequence ID" value="XM_030892186.1"/>
</dbReference>